<proteinExistence type="predicted"/>
<dbReference type="AlphaFoldDB" id="A0AAW9CBX6"/>
<name>A0AAW9CBX6_KLUCR</name>
<evidence type="ECO:0000313" key="1">
    <source>
        <dbReference type="EMBL" id="MDW3779726.1"/>
    </source>
</evidence>
<sequence>MPYYNGRWHLYDERERREYGERKRQEHSQQWQANWISRQGLKARLWTDKAIATFLPPPKNAGPINAWRRKDVLTAEELPDFQAWMATRRDWLDARCRLPEITYATYGLLAIGWDRQAPDKPIRYQRLVWNETKQALTDYSRQWHNSPFTGADFEEDDPDEVACAVFEWYLRQHGTSPVPE</sequence>
<evidence type="ECO:0000313" key="2">
    <source>
        <dbReference type="Proteomes" id="UP001276300"/>
    </source>
</evidence>
<reference evidence="1" key="1">
    <citation type="journal article" date="2023" name="J Glob Antimicrob Resist">
        <title>Emergence of NDM-1 and KPC-3 carbapenemases in Kluyvera cryocrescens: Investigating genetic heterogeneity and acquisition routes of blaNDM-1 in Enterobacterales species in Portugal.</title>
        <authorList>
            <person name="Loiodice M."/>
            <person name="Ribeiro M."/>
            <person name="Peixe L."/>
            <person name="Novais A."/>
        </authorList>
    </citation>
    <scope>NUCLEOTIDE SEQUENCE</scope>
    <source>
        <strain evidence="1">K629</strain>
    </source>
</reference>
<dbReference type="RefSeq" id="WP_318243211.1">
    <property type="nucleotide sequence ID" value="NZ_JAMWJA010000011.1"/>
</dbReference>
<dbReference type="EMBL" id="JAUEQX010000023">
    <property type="protein sequence ID" value="MDW3779726.1"/>
    <property type="molecule type" value="Genomic_DNA"/>
</dbReference>
<protein>
    <submittedName>
        <fullName evidence="1">Uncharacterized protein</fullName>
    </submittedName>
</protein>
<gene>
    <name evidence="1" type="ORF">QWU01_23285</name>
</gene>
<organism evidence="1 2">
    <name type="scientific">Kluyvera cryocrescens</name>
    <name type="common">Kluyvera citrophila</name>
    <dbReference type="NCBI Taxonomy" id="580"/>
    <lineage>
        <taxon>Bacteria</taxon>
        <taxon>Pseudomonadati</taxon>
        <taxon>Pseudomonadota</taxon>
        <taxon>Gammaproteobacteria</taxon>
        <taxon>Enterobacterales</taxon>
        <taxon>Enterobacteriaceae</taxon>
        <taxon>Kluyvera</taxon>
    </lineage>
</organism>
<dbReference type="Proteomes" id="UP001276300">
    <property type="component" value="Unassembled WGS sequence"/>
</dbReference>
<comment type="caution">
    <text evidence="1">The sequence shown here is derived from an EMBL/GenBank/DDBJ whole genome shotgun (WGS) entry which is preliminary data.</text>
</comment>
<accession>A0AAW9CBX6</accession>